<proteinExistence type="predicted"/>
<dbReference type="SUPFAM" id="SSF53474">
    <property type="entry name" value="alpha/beta-Hydrolases"/>
    <property type="match status" value="1"/>
</dbReference>
<feature type="transmembrane region" description="Helical" evidence="5">
    <location>
        <begin position="71"/>
        <end position="92"/>
    </location>
</feature>
<dbReference type="PANTHER" id="PTHR10272">
    <property type="entry name" value="PLATELET-ACTIVATING FACTOR ACETYLHYDROLASE"/>
    <property type="match status" value="1"/>
</dbReference>
<comment type="caution">
    <text evidence="6">The sequence shown here is derived from an EMBL/GenBank/DDBJ whole genome shotgun (WGS) entry which is preliminary data.</text>
</comment>
<dbReference type="Proteomes" id="UP001295684">
    <property type="component" value="Unassembled WGS sequence"/>
</dbReference>
<protein>
    <recommendedName>
        <fullName evidence="1">1-alkyl-2-acetylglycerophosphocholine esterase</fullName>
        <ecNumber evidence="1">3.1.1.47</ecNumber>
    </recommendedName>
</protein>
<accession>A0AAD1XAD6</accession>
<gene>
    <name evidence="6" type="ORF">ECRASSUSDP1_LOCUS8231</name>
</gene>
<evidence type="ECO:0000256" key="3">
    <source>
        <dbReference type="ARBA" id="ARBA00022963"/>
    </source>
</evidence>
<keyword evidence="3" id="KW-0442">Lipid degradation</keyword>
<dbReference type="Gene3D" id="3.40.50.1820">
    <property type="entry name" value="alpha/beta hydrolase"/>
    <property type="match status" value="1"/>
</dbReference>
<keyword evidence="5" id="KW-0472">Membrane</keyword>
<name>A0AAD1XAD6_EUPCR</name>
<feature type="transmembrane region" description="Helical" evidence="5">
    <location>
        <begin position="98"/>
        <end position="118"/>
    </location>
</feature>
<dbReference type="AlphaFoldDB" id="A0AAD1XAD6"/>
<keyword evidence="7" id="KW-1185">Reference proteome</keyword>
<keyword evidence="4" id="KW-0443">Lipid metabolism</keyword>
<evidence type="ECO:0000256" key="2">
    <source>
        <dbReference type="ARBA" id="ARBA00022801"/>
    </source>
</evidence>
<evidence type="ECO:0000256" key="5">
    <source>
        <dbReference type="SAM" id="Phobius"/>
    </source>
</evidence>
<dbReference type="PANTHER" id="PTHR10272:SF0">
    <property type="entry name" value="PLATELET-ACTIVATING FACTOR ACETYLHYDROLASE"/>
    <property type="match status" value="1"/>
</dbReference>
<keyword evidence="2" id="KW-0378">Hydrolase</keyword>
<dbReference type="InterPro" id="IPR029058">
    <property type="entry name" value="AB_hydrolase_fold"/>
</dbReference>
<keyword evidence="5" id="KW-1133">Transmembrane helix</keyword>
<sequence length="517" mass="58487">MYFITRFECLLAILYLGMQAKTINLVSMILGHGEEDPSVLQNIPCYSTSAILVCMTLKICKISFMKIRTHYVLFPMLRIMNILFFYCISYLFPQFEGTVIQFVLTDCVGYALLLVMIYNGLYFIVEPDGPYGIGIKDIILKGKRNTPRILVYYPINKEEYNAKVENPSFTQELLVEGEDAIEGGSIGVAGLPGSSDAHPFLLSLFPSDPDKLKPVIEDLKYSRIRAILSSELHKDFRNGGKKLTPVIFSPGLAGSKNYYTTNCRYLASYGCIVFAISHTDGSCEFTCDYNQDPPKRVLYNHIDAKTNIDLAGRKYKDREEYFSLSVDNRTKDIETLYEYILECEFAKYLDPQKLVMYGHSLGAMTGIESCQTIKTLSGDLALKFCVAHDPYYMGKLSKIMKTDGYKVEQPLLLVTSETFKNSPIVKDYYDNNEITTKFVTNCKQGNDQVQDISWKNSGHMNQMDTSTSSPVIVRLLNFMGPINEAVPKAHELSKMVLKFLSEHRCLPVAVPSQHSNE</sequence>
<organism evidence="6 7">
    <name type="scientific">Euplotes crassus</name>
    <dbReference type="NCBI Taxonomy" id="5936"/>
    <lineage>
        <taxon>Eukaryota</taxon>
        <taxon>Sar</taxon>
        <taxon>Alveolata</taxon>
        <taxon>Ciliophora</taxon>
        <taxon>Intramacronucleata</taxon>
        <taxon>Spirotrichea</taxon>
        <taxon>Hypotrichia</taxon>
        <taxon>Euplotida</taxon>
        <taxon>Euplotidae</taxon>
        <taxon>Moneuplotes</taxon>
    </lineage>
</organism>
<evidence type="ECO:0000313" key="6">
    <source>
        <dbReference type="EMBL" id="CAI2366955.1"/>
    </source>
</evidence>
<evidence type="ECO:0000256" key="1">
    <source>
        <dbReference type="ARBA" id="ARBA00013201"/>
    </source>
</evidence>
<keyword evidence="5" id="KW-0812">Transmembrane</keyword>
<dbReference type="GO" id="GO:0003847">
    <property type="term" value="F:1-alkyl-2-acetylglycerophosphocholine esterase activity"/>
    <property type="evidence" value="ECO:0007669"/>
    <property type="project" value="UniProtKB-EC"/>
</dbReference>
<dbReference type="Pfam" id="PF03403">
    <property type="entry name" value="PAF-AH_p_II"/>
    <property type="match status" value="1"/>
</dbReference>
<reference evidence="6" key="1">
    <citation type="submission" date="2023-07" db="EMBL/GenBank/DDBJ databases">
        <authorList>
            <consortium name="AG Swart"/>
            <person name="Singh M."/>
            <person name="Singh A."/>
            <person name="Seah K."/>
            <person name="Emmerich C."/>
        </authorList>
    </citation>
    <scope>NUCLEOTIDE SEQUENCE</scope>
    <source>
        <strain evidence="6">DP1</strain>
    </source>
</reference>
<feature type="transmembrane region" description="Helical" evidence="5">
    <location>
        <begin position="39"/>
        <end position="59"/>
    </location>
</feature>
<feature type="transmembrane region" description="Helical" evidence="5">
    <location>
        <begin position="12"/>
        <end position="33"/>
    </location>
</feature>
<evidence type="ECO:0000256" key="4">
    <source>
        <dbReference type="ARBA" id="ARBA00023098"/>
    </source>
</evidence>
<dbReference type="EC" id="3.1.1.47" evidence="1"/>
<evidence type="ECO:0000313" key="7">
    <source>
        <dbReference type="Proteomes" id="UP001295684"/>
    </source>
</evidence>
<dbReference type="GO" id="GO:0016042">
    <property type="term" value="P:lipid catabolic process"/>
    <property type="evidence" value="ECO:0007669"/>
    <property type="project" value="UniProtKB-KW"/>
</dbReference>
<dbReference type="EMBL" id="CAMPGE010008042">
    <property type="protein sequence ID" value="CAI2366955.1"/>
    <property type="molecule type" value="Genomic_DNA"/>
</dbReference>